<dbReference type="AlphaFoldDB" id="A0A0M7A1R0"/>
<keyword evidence="1" id="KW-0812">Transmembrane</keyword>
<keyword evidence="1" id="KW-1133">Transmembrane helix</keyword>
<reference evidence="3" key="1">
    <citation type="submission" date="2015-07" db="EMBL/GenBank/DDBJ databases">
        <authorList>
            <person name="Rodrigo-Torres Lidia"/>
            <person name="Arahal R.David."/>
        </authorList>
    </citation>
    <scope>NUCLEOTIDE SEQUENCE [LARGE SCALE GENOMIC DNA]</scope>
    <source>
        <strain evidence="3">CECT 5112</strain>
    </source>
</reference>
<evidence type="ECO:0000313" key="2">
    <source>
        <dbReference type="EMBL" id="CTQ69028.1"/>
    </source>
</evidence>
<sequence length="101" mass="11440">MLSRSLFKKHKRTTLLGICLLSVCVFGLFFVDADNIRTSYRAQWAVELLGVTGALWLFRVAGVLVSFGLVLGLKADFRADKRVDRIVTQRNLLDKSVRRDP</sequence>
<proteinExistence type="predicted"/>
<dbReference type="RefSeq" id="WP_144432108.1">
    <property type="nucleotide sequence ID" value="NZ_CXWD01000006.1"/>
</dbReference>
<keyword evidence="1" id="KW-0472">Membrane</keyword>
<name>A0A0M7A1R0_9HYPH</name>
<gene>
    <name evidence="2" type="ORF">LAX5112_01979</name>
</gene>
<evidence type="ECO:0000313" key="3">
    <source>
        <dbReference type="Proteomes" id="UP000053235"/>
    </source>
</evidence>
<evidence type="ECO:0000256" key="1">
    <source>
        <dbReference type="SAM" id="Phobius"/>
    </source>
</evidence>
<dbReference type="Proteomes" id="UP000053235">
    <property type="component" value="Unassembled WGS sequence"/>
</dbReference>
<feature type="transmembrane region" description="Helical" evidence="1">
    <location>
        <begin position="49"/>
        <end position="73"/>
    </location>
</feature>
<keyword evidence="3" id="KW-1185">Reference proteome</keyword>
<dbReference type="EMBL" id="CXWD01000006">
    <property type="protein sequence ID" value="CTQ69028.1"/>
    <property type="molecule type" value="Genomic_DNA"/>
</dbReference>
<accession>A0A0M7A1R0</accession>
<organism evidence="2 3">
    <name type="scientific">Roseibium alexandrii</name>
    <dbReference type="NCBI Taxonomy" id="388408"/>
    <lineage>
        <taxon>Bacteria</taxon>
        <taxon>Pseudomonadati</taxon>
        <taxon>Pseudomonadota</taxon>
        <taxon>Alphaproteobacteria</taxon>
        <taxon>Hyphomicrobiales</taxon>
        <taxon>Stappiaceae</taxon>
        <taxon>Roseibium</taxon>
    </lineage>
</organism>
<protein>
    <submittedName>
        <fullName evidence="2">Uncharacterized protein</fullName>
    </submittedName>
</protein>